<feature type="transmembrane region" description="Helical" evidence="1">
    <location>
        <begin position="65"/>
        <end position="86"/>
    </location>
</feature>
<keyword evidence="1" id="KW-0812">Transmembrane</keyword>
<gene>
    <name evidence="2" type="ORF">SAMN04488012_103202</name>
</gene>
<feature type="transmembrane region" description="Helical" evidence="1">
    <location>
        <begin position="163"/>
        <end position="191"/>
    </location>
</feature>
<feature type="transmembrane region" description="Helical" evidence="1">
    <location>
        <begin position="117"/>
        <end position="143"/>
    </location>
</feature>
<evidence type="ECO:0000313" key="2">
    <source>
        <dbReference type="EMBL" id="SHI88359.1"/>
    </source>
</evidence>
<dbReference type="Proteomes" id="UP000184040">
    <property type="component" value="Unassembled WGS sequence"/>
</dbReference>
<evidence type="ECO:0000313" key="3">
    <source>
        <dbReference type="Proteomes" id="UP000184040"/>
    </source>
</evidence>
<name>A0A1M6ESM8_9RHOB</name>
<reference evidence="2 3" key="1">
    <citation type="submission" date="2016-11" db="EMBL/GenBank/DDBJ databases">
        <authorList>
            <person name="Jaros S."/>
            <person name="Januszkiewicz K."/>
            <person name="Wedrychowicz H."/>
        </authorList>
    </citation>
    <scope>NUCLEOTIDE SEQUENCE [LARGE SCALE GENOMIC DNA]</scope>
    <source>
        <strain evidence="2 3">DSM 26892</strain>
    </source>
</reference>
<dbReference type="InterPro" id="IPR018692">
    <property type="entry name" value="DUF2189"/>
</dbReference>
<keyword evidence="3" id="KW-1185">Reference proteome</keyword>
<dbReference type="EMBL" id="FQZA01000003">
    <property type="protein sequence ID" value="SHI88359.1"/>
    <property type="molecule type" value="Genomic_DNA"/>
</dbReference>
<keyword evidence="1" id="KW-1133">Transmembrane helix</keyword>
<dbReference type="Pfam" id="PF09955">
    <property type="entry name" value="DUF2189"/>
    <property type="match status" value="1"/>
</dbReference>
<dbReference type="AlphaFoldDB" id="A0A1M6ESM8"/>
<protein>
    <submittedName>
        <fullName evidence="2">Uncharacterized membrane protein</fullName>
    </submittedName>
</protein>
<organism evidence="2 3">
    <name type="scientific">Palleronia salina</name>
    <dbReference type="NCBI Taxonomy" id="313368"/>
    <lineage>
        <taxon>Bacteria</taxon>
        <taxon>Pseudomonadati</taxon>
        <taxon>Pseudomonadota</taxon>
        <taxon>Alphaproteobacteria</taxon>
        <taxon>Rhodobacterales</taxon>
        <taxon>Roseobacteraceae</taxon>
        <taxon>Palleronia</taxon>
    </lineage>
</organism>
<sequence>MDMPADSVTRPPALGRPDRALFAEALALAWSDFRAAPRFGLAVSGVYVVLGWLIAWITVASGTTYWLVLAAMGFPLIAPFAAVALYDVSRRMDLRQPLTWRAVLAETLAQRTGQLPVLGAAMVILFLFWFFLGHMIFALFLGLSPMTNVSTGLDVYLTANGLGMLAFGTLVGGVFALVLFSTSVMALPMLLDRDIDVITAMIASAGYVRRHPVPMLGWGLMIAGLTVLAIVPGFLGLLVVLPLLGHASWHLYALAVVRARQE</sequence>
<accession>A0A1M6ESM8</accession>
<evidence type="ECO:0000256" key="1">
    <source>
        <dbReference type="SAM" id="Phobius"/>
    </source>
</evidence>
<dbReference type="STRING" id="313368.SAMN04488012_103202"/>
<feature type="transmembrane region" description="Helical" evidence="1">
    <location>
        <begin position="39"/>
        <end position="59"/>
    </location>
</feature>
<keyword evidence="1" id="KW-0472">Membrane</keyword>
<feature type="transmembrane region" description="Helical" evidence="1">
    <location>
        <begin position="212"/>
        <end position="231"/>
    </location>
</feature>
<proteinExistence type="predicted"/>